<gene>
    <name evidence="2" type="ORF">H6P80_11415</name>
</gene>
<keyword evidence="3" id="KW-1185">Reference proteome</keyword>
<dbReference type="EMBL" id="JACJVJ010000002">
    <property type="protein sequence ID" value="MBC2778225.1"/>
    <property type="molecule type" value="Genomic_DNA"/>
</dbReference>
<dbReference type="InterPro" id="IPR021730">
    <property type="entry name" value="YdbH"/>
</dbReference>
<comment type="caution">
    <text evidence="2">The sequence shown here is derived from an EMBL/GenBank/DDBJ whole genome shotgun (WGS) entry which is preliminary data.</text>
</comment>
<keyword evidence="1" id="KW-0812">Transmembrane</keyword>
<sequence>MTDGDAPPTARRWRKRYLFGALLAIALIAIGIVWSQRYGIAENVIDDQLSQLGVDSSYSITDFDVAHQRVENLVIGDPGNPDLTVRRADIYLRFGFGYPSIRRIDAEGVRVRGRLVDGALTFGALDQLLPEPTGEPFALPDMELTLRDARIGLATPYGPVGLAGGGSGDLTGGFRGFVAAASPALAAKGCRIAQPRLAAALRVTDRRPEIDGPMTASRIECAERALAIDAPELALHAIFSESFDRWGGEAGLATPAFAMQGLTSGPARIGVAFDGEAGGETRGAAQLRAVDFSSADFGASLVAVRGHYRVRGGEISFDGDAELDNGRVAPVRLASVTSGLRGAEGTPLGPVGRTIGRAAEAAASDFGGHFALSAAYVDGAMALRLAELDAESASGARLVFESGEGIHFVSPRRGVRLDGVMLLAGGGFPEARIELAQERAGAPLTGLAEIAPIDTGNARLRLMPVRFSASADGRTRIVTAIEMSGPLADGRVERLRLPVAGYLGRGGRLAFGEGCVPLRWDRLTVASLSIGASELPLCPISGGSLFRYSPQAGMDGGARIARPRIRARLGNSPLLVAAREFRLPLARPGFAADAVAVRLGETGSESWADIGSLEAGFVPGGVDGRFAGASGALSGIPVRMGDAGGDWRFAGGVLTVDGRATVSSDSPDPLFNPLDAPQFSMVMRDNRIALTGALQAPENGTELAAIDLRHDLGSGRGEAVLETGLVRFDQRLQPSDLTPLVLGIIADVNGLVSGTGTVRWGPEGVTSDGVYQMTDIDLAAPFGPVVGLNGEVRFTDLIGMNTEPGQLATIRGINPGVLVEDGVVRYQLLSANQVAVEGARWPFAGGELVLEPTVLDFGVDRERRLTFRVIGVDAFQFLEARDFENIIATGIFDGTLPMVFDNDGGRIESGQLVSRGTGTFSYTGEISDVNLGVFGSLAFNALELIRYTRLEINFDGAIDGEMVTNVEFTGVSPNLAREGQGFIVGGFTRELAEIPIRFNITMHAPFNQMLYSFRLLDDPAFLVNRAIQGRISRMRAERDVQAGESDDLP</sequence>
<keyword evidence="1" id="KW-0472">Membrane</keyword>
<evidence type="ECO:0000256" key="1">
    <source>
        <dbReference type="SAM" id="Phobius"/>
    </source>
</evidence>
<protein>
    <submittedName>
        <fullName evidence="2">YdbH domain-containing protein</fullName>
    </submittedName>
</protein>
<dbReference type="AlphaFoldDB" id="A0A842HZD6"/>
<evidence type="ECO:0000313" key="3">
    <source>
        <dbReference type="Proteomes" id="UP000564378"/>
    </source>
</evidence>
<evidence type="ECO:0000313" key="2">
    <source>
        <dbReference type="EMBL" id="MBC2778225.1"/>
    </source>
</evidence>
<reference evidence="2 3" key="1">
    <citation type="submission" date="2020-08" db="EMBL/GenBank/DDBJ databases">
        <title>Draft genome sequence of Parasphingopyxis sp. GrpM-11.</title>
        <authorList>
            <person name="Oh J."/>
            <person name="Roh D.-H."/>
        </authorList>
    </citation>
    <scope>NUCLEOTIDE SEQUENCE [LARGE SCALE GENOMIC DNA]</scope>
    <source>
        <strain evidence="2 3">GrpM-11</strain>
    </source>
</reference>
<feature type="transmembrane region" description="Helical" evidence="1">
    <location>
        <begin position="17"/>
        <end position="35"/>
    </location>
</feature>
<keyword evidence="1" id="KW-1133">Transmembrane helix</keyword>
<organism evidence="2 3">
    <name type="scientific">Parasphingopyxis marina</name>
    <dbReference type="NCBI Taxonomy" id="2761622"/>
    <lineage>
        <taxon>Bacteria</taxon>
        <taxon>Pseudomonadati</taxon>
        <taxon>Pseudomonadota</taxon>
        <taxon>Alphaproteobacteria</taxon>
        <taxon>Sphingomonadales</taxon>
        <taxon>Sphingomonadaceae</taxon>
        <taxon>Parasphingopyxis</taxon>
    </lineage>
</organism>
<dbReference type="RefSeq" id="WP_185801496.1">
    <property type="nucleotide sequence ID" value="NZ_JACJVJ010000002.1"/>
</dbReference>
<dbReference type="Proteomes" id="UP000564378">
    <property type="component" value="Unassembled WGS sequence"/>
</dbReference>
<name>A0A842HZD6_9SPHN</name>
<dbReference type="Pfam" id="PF11739">
    <property type="entry name" value="YdbH-like"/>
    <property type="match status" value="1"/>
</dbReference>
<proteinExistence type="predicted"/>
<accession>A0A842HZD6</accession>